<evidence type="ECO:0000256" key="7">
    <source>
        <dbReference type="ARBA" id="ARBA00023065"/>
    </source>
</evidence>
<dbReference type="SFLD" id="SFLDG01168">
    <property type="entry name" value="Ferric_reductase_subgroup_(FRE"/>
    <property type="match status" value="1"/>
</dbReference>
<dbReference type="GeneID" id="88174375"/>
<evidence type="ECO:0000256" key="8">
    <source>
        <dbReference type="ARBA" id="ARBA00023136"/>
    </source>
</evidence>
<keyword evidence="8 9" id="KW-0472">Membrane</keyword>
<dbReference type="GO" id="GO:0005886">
    <property type="term" value="C:plasma membrane"/>
    <property type="evidence" value="ECO:0007669"/>
    <property type="project" value="TreeGrafter"/>
</dbReference>
<keyword evidence="13" id="KW-1185">Reference proteome</keyword>
<feature type="transmembrane region" description="Helical" evidence="9">
    <location>
        <begin position="250"/>
        <end position="271"/>
    </location>
</feature>
<dbReference type="SFLD" id="SFLDS00052">
    <property type="entry name" value="Ferric_Reductase_Domain"/>
    <property type="match status" value="1"/>
</dbReference>
<reference evidence="12 13" key="1">
    <citation type="submission" date="2023-10" db="EMBL/GenBank/DDBJ databases">
        <title>Draft Genome Sequence of Candida saopaulonensis from a very Premature Infant with Sepsis.</title>
        <authorList>
            <person name="Ning Y."/>
            <person name="Dai R."/>
            <person name="Xiao M."/>
            <person name="Xu Y."/>
            <person name="Yan Q."/>
            <person name="Zhang L."/>
        </authorList>
    </citation>
    <scope>NUCLEOTIDE SEQUENCE [LARGE SCALE GENOMIC DNA]</scope>
    <source>
        <strain evidence="12 13">19XY460</strain>
    </source>
</reference>
<dbReference type="GO" id="GO:0006879">
    <property type="term" value="P:intracellular iron ion homeostasis"/>
    <property type="evidence" value="ECO:0007669"/>
    <property type="project" value="TreeGrafter"/>
</dbReference>
<feature type="transmembrane region" description="Helical" evidence="9">
    <location>
        <begin position="355"/>
        <end position="374"/>
    </location>
</feature>
<dbReference type="EMBL" id="CP138897">
    <property type="protein sequence ID" value="WPK25969.1"/>
    <property type="molecule type" value="Genomic_DNA"/>
</dbReference>
<evidence type="ECO:0000256" key="3">
    <source>
        <dbReference type="ARBA" id="ARBA00022630"/>
    </source>
</evidence>
<evidence type="ECO:0000256" key="6">
    <source>
        <dbReference type="ARBA" id="ARBA00022989"/>
    </source>
</evidence>
<evidence type="ECO:0000256" key="9">
    <source>
        <dbReference type="SAM" id="Phobius"/>
    </source>
</evidence>
<dbReference type="GO" id="GO:0000293">
    <property type="term" value="F:ferric-chelate reductase activity"/>
    <property type="evidence" value="ECO:0007669"/>
    <property type="project" value="TreeGrafter"/>
</dbReference>
<keyword evidence="7" id="KW-0406">Ion transport</keyword>
<comment type="subcellular location">
    <subcellularLocation>
        <location evidence="1">Membrane</location>
        <topology evidence="1">Multi-pass membrane protein</topology>
    </subcellularLocation>
</comment>
<dbReference type="Proteomes" id="UP001338582">
    <property type="component" value="Chromosome 4"/>
</dbReference>
<dbReference type="InterPro" id="IPR017927">
    <property type="entry name" value="FAD-bd_FR_type"/>
</dbReference>
<dbReference type="InterPro" id="IPR039261">
    <property type="entry name" value="FNR_nucleotide-bd"/>
</dbReference>
<dbReference type="PANTHER" id="PTHR32361">
    <property type="entry name" value="FERRIC/CUPRIC REDUCTASE TRANSMEMBRANE COMPONENT"/>
    <property type="match status" value="1"/>
</dbReference>
<gene>
    <name evidence="12" type="ORF">PUMCH_003311</name>
</gene>
<keyword evidence="4 9" id="KW-0812">Transmembrane</keyword>
<dbReference type="PANTHER" id="PTHR32361:SF25">
    <property type="entry name" value="FERRIC_CUPRIC REDUCTASE TRANSMEMBRANE COMPONENT 1"/>
    <property type="match status" value="1"/>
</dbReference>
<keyword evidence="5" id="KW-0274">FAD</keyword>
<evidence type="ECO:0000313" key="13">
    <source>
        <dbReference type="Proteomes" id="UP001338582"/>
    </source>
</evidence>
<name>A0AAX4HC11_9ASCO</name>
<keyword evidence="3" id="KW-0285">Flavoprotein</keyword>
<organism evidence="12 13">
    <name type="scientific">Australozyma saopauloensis</name>
    <dbReference type="NCBI Taxonomy" id="291208"/>
    <lineage>
        <taxon>Eukaryota</taxon>
        <taxon>Fungi</taxon>
        <taxon>Dikarya</taxon>
        <taxon>Ascomycota</taxon>
        <taxon>Saccharomycotina</taxon>
        <taxon>Pichiomycetes</taxon>
        <taxon>Metschnikowiaceae</taxon>
        <taxon>Australozyma</taxon>
    </lineage>
</organism>
<accession>A0AAX4HC11</accession>
<proteinExistence type="predicted"/>
<feature type="chain" id="PRO_5043679757" description="FAD-binding FR-type domain-containing protein" evidence="10">
    <location>
        <begin position="16"/>
        <end position="664"/>
    </location>
</feature>
<evidence type="ECO:0000313" key="12">
    <source>
        <dbReference type="EMBL" id="WPK25969.1"/>
    </source>
</evidence>
<dbReference type="PROSITE" id="PS51384">
    <property type="entry name" value="FAD_FR"/>
    <property type="match status" value="1"/>
</dbReference>
<dbReference type="Pfam" id="PF08022">
    <property type="entry name" value="FAD_binding_8"/>
    <property type="match status" value="1"/>
</dbReference>
<evidence type="ECO:0000256" key="4">
    <source>
        <dbReference type="ARBA" id="ARBA00022692"/>
    </source>
</evidence>
<feature type="signal peptide" evidence="10">
    <location>
        <begin position="1"/>
        <end position="15"/>
    </location>
</feature>
<evidence type="ECO:0000256" key="10">
    <source>
        <dbReference type="SAM" id="SignalP"/>
    </source>
</evidence>
<dbReference type="GO" id="GO:0006826">
    <property type="term" value="P:iron ion transport"/>
    <property type="evidence" value="ECO:0007669"/>
    <property type="project" value="TreeGrafter"/>
</dbReference>
<dbReference type="InterPro" id="IPR051410">
    <property type="entry name" value="Ferric/Cupric_Reductase"/>
</dbReference>
<feature type="transmembrane region" description="Helical" evidence="9">
    <location>
        <begin position="325"/>
        <end position="348"/>
    </location>
</feature>
<evidence type="ECO:0000256" key="5">
    <source>
        <dbReference type="ARBA" id="ARBA00022827"/>
    </source>
</evidence>
<dbReference type="AlphaFoldDB" id="A0AAX4HC11"/>
<keyword evidence="6 9" id="KW-1133">Transmembrane helix</keyword>
<feature type="transmembrane region" description="Helical" evidence="9">
    <location>
        <begin position="292"/>
        <end position="313"/>
    </location>
</feature>
<evidence type="ECO:0000256" key="1">
    <source>
        <dbReference type="ARBA" id="ARBA00004141"/>
    </source>
</evidence>
<feature type="transmembrane region" description="Helical" evidence="9">
    <location>
        <begin position="152"/>
        <end position="174"/>
    </location>
</feature>
<evidence type="ECO:0000256" key="2">
    <source>
        <dbReference type="ARBA" id="ARBA00022448"/>
    </source>
</evidence>
<evidence type="ECO:0000259" key="11">
    <source>
        <dbReference type="PROSITE" id="PS51384"/>
    </source>
</evidence>
<dbReference type="InterPro" id="IPR013112">
    <property type="entry name" value="FAD-bd_8"/>
</dbReference>
<feature type="domain" description="FAD-binding FR-type" evidence="11">
    <location>
        <begin position="404"/>
        <end position="515"/>
    </location>
</feature>
<dbReference type="SUPFAM" id="SSF52343">
    <property type="entry name" value="Ferredoxin reductase-like, C-terminal NADP-linked domain"/>
    <property type="match status" value="1"/>
</dbReference>
<feature type="transmembrane region" description="Helical" evidence="9">
    <location>
        <begin position="210"/>
        <end position="230"/>
    </location>
</feature>
<protein>
    <recommendedName>
        <fullName evidence="11">FAD-binding FR-type domain-containing protein</fullName>
    </recommendedName>
</protein>
<dbReference type="Gene3D" id="3.40.50.80">
    <property type="entry name" value="Nucleotide-binding domain of ferredoxin-NADP reductase (FNR) module"/>
    <property type="match status" value="1"/>
</dbReference>
<dbReference type="Pfam" id="PF01794">
    <property type="entry name" value="Ferric_reduct"/>
    <property type="match status" value="1"/>
</dbReference>
<dbReference type="GO" id="GO:0015677">
    <property type="term" value="P:copper ion import"/>
    <property type="evidence" value="ECO:0007669"/>
    <property type="project" value="TreeGrafter"/>
</dbReference>
<sequence length="664" mass="76056">MKVWAVFLMLYTASALVVIDSALASSCLYYFKEFDWGCGGTGQGHKMYMCRCFNVDWLGSVSNCMATQGKNQKEVTHAWKHLRTRCLQKAHVDYSVAQIEGWSTNASKYLQAPTAADKKKLVTHPLSVNSTNYAVYRRSFNEINHHVFKSQWFGWGLVLYCGAVIAIFTVLNFFKRVLKVSVVPRSLSTLFLKYMMPDIKVPGFTPFTRFDLLLMVLFTIQAVISTAVSYTVQLPNMYMKGRWFLTMDLIGYRSGIIAFSLMPVVYIFGLRNNPFCFLTGLPQTTFITYHKFVAIIMAIEAMIHTSVWTAYAIKAGPYSVWSADAYWNWGIVGTVLVYIMLFQSIGFIRNFMYELFLAIHKIFGWLFIVLMWYHCISLGWMGWVYSIIAITVYDRIIRCWKIFALNRGFTRVKFNFISENTLAITIPKSDVYDSVYKPGHHLYLNFFHTSIWYKCFQSHPFSVVSSPIQSQDEVTVYMRVKKGVSKCLSKIPTDEKGNFEVWLLIEGPYGHSVQTFNEKESLVGMAGGLGLCSLLPTFYRNPKNSILFWAINKIDDLEALHMELDYLIAQGTDVRVFLKRSDCDESSSFAEEKYKYLSVSNSRPDVNSWVEEAHALASAMGKTDLHILTCGPGLMDSDISASVYQHMSLKDDLAIHFCPKNYMW</sequence>
<dbReference type="CDD" id="cd06186">
    <property type="entry name" value="NOX_Duox_like_FAD_NADP"/>
    <property type="match status" value="1"/>
</dbReference>
<dbReference type="RefSeq" id="XP_062878351.1">
    <property type="nucleotide sequence ID" value="XM_063022281.1"/>
</dbReference>
<keyword evidence="2" id="KW-0813">Transport</keyword>
<keyword evidence="10" id="KW-0732">Signal</keyword>
<dbReference type="KEGG" id="asau:88174375"/>
<dbReference type="InterPro" id="IPR013130">
    <property type="entry name" value="Fe3_Rdtase_TM_dom"/>
</dbReference>